<dbReference type="SUPFAM" id="SSF56281">
    <property type="entry name" value="Metallo-hydrolase/oxidoreductase"/>
    <property type="match status" value="1"/>
</dbReference>
<dbReference type="InterPro" id="IPR025405">
    <property type="entry name" value="DUF4131"/>
</dbReference>
<keyword evidence="3 6" id="KW-0812">Transmembrane</keyword>
<feature type="transmembrane region" description="Helical" evidence="6">
    <location>
        <begin position="339"/>
        <end position="358"/>
    </location>
</feature>
<dbReference type="EMBL" id="JAVIGA010000016">
    <property type="protein sequence ID" value="MDQ9127873.1"/>
    <property type="molecule type" value="Genomic_DNA"/>
</dbReference>
<dbReference type="Pfam" id="PF00753">
    <property type="entry name" value="Lactamase_B"/>
    <property type="match status" value="1"/>
</dbReference>
<feature type="transmembrane region" description="Helical" evidence="6">
    <location>
        <begin position="54"/>
        <end position="76"/>
    </location>
</feature>
<feature type="domain" description="Metallo-beta-lactamase" evidence="7">
    <location>
        <begin position="517"/>
        <end position="697"/>
    </location>
</feature>
<dbReference type="InterPro" id="IPR004477">
    <property type="entry name" value="ComEC_N"/>
</dbReference>
<dbReference type="InterPro" id="IPR035681">
    <property type="entry name" value="ComA-like_MBL"/>
</dbReference>
<dbReference type="InterPro" id="IPR036866">
    <property type="entry name" value="RibonucZ/Hydroxyglut_hydro"/>
</dbReference>
<dbReference type="AlphaFoldDB" id="A0AAJ1YD32"/>
<dbReference type="GO" id="GO:0005886">
    <property type="term" value="C:plasma membrane"/>
    <property type="evidence" value="ECO:0007669"/>
    <property type="project" value="UniProtKB-SubCell"/>
</dbReference>
<feature type="transmembrane region" description="Helical" evidence="6">
    <location>
        <begin position="233"/>
        <end position="255"/>
    </location>
</feature>
<dbReference type="CDD" id="cd07731">
    <property type="entry name" value="ComA-like_MBL-fold"/>
    <property type="match status" value="1"/>
</dbReference>
<dbReference type="Pfam" id="PF03772">
    <property type="entry name" value="Competence"/>
    <property type="match status" value="1"/>
</dbReference>
<dbReference type="PANTHER" id="PTHR30619:SF1">
    <property type="entry name" value="RECOMBINATION PROTEIN 2"/>
    <property type="match status" value="1"/>
</dbReference>
<dbReference type="InterPro" id="IPR052159">
    <property type="entry name" value="Competence_DNA_uptake"/>
</dbReference>
<feature type="transmembrane region" description="Helical" evidence="6">
    <location>
        <begin position="378"/>
        <end position="398"/>
    </location>
</feature>
<evidence type="ECO:0000259" key="7">
    <source>
        <dbReference type="SMART" id="SM00849"/>
    </source>
</evidence>
<feature type="transmembrane region" description="Helical" evidence="6">
    <location>
        <begin position="456"/>
        <end position="475"/>
    </location>
</feature>
<dbReference type="RefSeq" id="WP_309047814.1">
    <property type="nucleotide sequence ID" value="NZ_JAVIGA010000016.1"/>
</dbReference>
<dbReference type="Gene3D" id="3.60.15.10">
    <property type="entry name" value="Ribonuclease Z/Hydroxyacylglutathione hydrolase-like"/>
    <property type="match status" value="1"/>
</dbReference>
<dbReference type="SMART" id="SM00849">
    <property type="entry name" value="Lactamase_B"/>
    <property type="match status" value="1"/>
</dbReference>
<dbReference type="PANTHER" id="PTHR30619">
    <property type="entry name" value="DNA INTERNALIZATION/COMPETENCE PROTEIN COMEC/REC2"/>
    <property type="match status" value="1"/>
</dbReference>
<feature type="transmembrane region" description="Helical" evidence="6">
    <location>
        <begin position="481"/>
        <end position="499"/>
    </location>
</feature>
<keyword evidence="2" id="KW-1003">Cell membrane</keyword>
<dbReference type="NCBIfam" id="TIGR00361">
    <property type="entry name" value="ComEC_Rec2"/>
    <property type="match status" value="1"/>
</dbReference>
<comment type="subcellular location">
    <subcellularLocation>
        <location evidence="1">Cell membrane</location>
        <topology evidence="1">Multi-pass membrane protein</topology>
    </subcellularLocation>
</comment>
<dbReference type="Proteomes" id="UP001224622">
    <property type="component" value="Unassembled WGS sequence"/>
</dbReference>
<dbReference type="Pfam" id="PF13567">
    <property type="entry name" value="DUF4131"/>
    <property type="match status" value="1"/>
</dbReference>
<dbReference type="NCBIfam" id="TIGR00360">
    <property type="entry name" value="ComEC_N-term"/>
    <property type="match status" value="1"/>
</dbReference>
<dbReference type="NCBIfam" id="NF008580">
    <property type="entry name" value="PRK11539.1"/>
    <property type="match status" value="1"/>
</dbReference>
<evidence type="ECO:0000313" key="9">
    <source>
        <dbReference type="Proteomes" id="UP001224622"/>
    </source>
</evidence>
<evidence type="ECO:0000256" key="5">
    <source>
        <dbReference type="ARBA" id="ARBA00023136"/>
    </source>
</evidence>
<accession>A0AAJ1YD32</accession>
<dbReference type="InterPro" id="IPR004797">
    <property type="entry name" value="Competence_ComEC/Rec2"/>
</dbReference>
<evidence type="ECO:0000313" key="8">
    <source>
        <dbReference type="EMBL" id="MDQ9127873.1"/>
    </source>
</evidence>
<feature type="transmembrane region" description="Helical" evidence="6">
    <location>
        <begin position="404"/>
        <end position="427"/>
    </location>
</feature>
<sequence>MARSAEIRISLDRAAIALVMGMLPILFLPHLPSWPLLMGLAVAALWLWRYKPNPWSQTLCCCLLGFIYATGSASLLMQQVATLTTSGDKTVIASVRSIWLNGAETPQVQLRIEQVSRHWLVPALSFTANWRGEKPCAGQRWAMKVRFRPVHSSLNEGGFDGQRWAIANRQPLRGFIRTATALDKGCNWRQQIVKRMDQSLVPLTQRPVLLALAFGERTLMSNELRGQLMKTGVAHLMAISGLHISLAAAFAWGLARGVLFLLPARYIGYRLPLIVSWLMALCYVWLAGGQPPAMRAFIALSLWLWLRLKGVSCTSWQIWLWCISLLLLCDPMSVLSDSFWLSALAVAALIFWFEWAPLPRRFSTSWGWAPLRWLHMQLGMTLLLMPLQFGLFHGLSWTSLPANLWAVPIVSLLSVPLILLALMLFFIPPVSHWCWQLADLTVSWALWPLPGLEQGWLQVGAALLQFSVLGWLAVVCWRFRWWYHFPVGCAVVVLGCLFWRERTADYRWRVDMIDVGHGLAVVIEREGKAVIFDTGNRWQASSAAERNILPFLRWRQISLEQIIISHSHLDHIGGLPILAAVFPQASVRTPIVNVGHLPCVQGQRWVWRELNFQVLWPPARVDYAANDDSCVVRVDDGKFSLLLTGDIERRAEQALLKQRANLPSTILQVPHHGSKTSSTPPFLRAVAPELAFASASRYNAWRLPAAKIVKRYRENHIPWRDTARSGQLSVFFYRHDWQVKGFREQLNPRWYHQRFGVEGDNE</sequence>
<keyword evidence="4 6" id="KW-1133">Transmembrane helix</keyword>
<evidence type="ECO:0000256" key="6">
    <source>
        <dbReference type="SAM" id="Phobius"/>
    </source>
</evidence>
<keyword evidence="5 6" id="KW-0472">Membrane</keyword>
<evidence type="ECO:0000256" key="1">
    <source>
        <dbReference type="ARBA" id="ARBA00004651"/>
    </source>
</evidence>
<gene>
    <name evidence="8" type="ORF">RDT67_15715</name>
</gene>
<reference evidence="8" key="1">
    <citation type="submission" date="2023-08" db="EMBL/GenBank/DDBJ databases">
        <title>The Comparative Genomic Analysis of Yersiniaceae from Polar Regions.</title>
        <authorList>
            <person name="Goncharov A."/>
            <person name="Aslanov B."/>
            <person name="Kolodzhieva V."/>
            <person name="Azarov D."/>
            <person name="Mochov A."/>
            <person name="Lebedeva E."/>
        </authorList>
    </citation>
    <scope>NUCLEOTIDE SEQUENCE</scope>
    <source>
        <strain evidence="8">Vf</strain>
    </source>
</reference>
<evidence type="ECO:0000256" key="4">
    <source>
        <dbReference type="ARBA" id="ARBA00022989"/>
    </source>
</evidence>
<dbReference type="GO" id="GO:0030420">
    <property type="term" value="P:establishment of competence for transformation"/>
    <property type="evidence" value="ECO:0007669"/>
    <property type="project" value="InterPro"/>
</dbReference>
<feature type="transmembrane region" description="Helical" evidence="6">
    <location>
        <begin position="267"/>
        <end position="286"/>
    </location>
</feature>
<evidence type="ECO:0000256" key="2">
    <source>
        <dbReference type="ARBA" id="ARBA00022475"/>
    </source>
</evidence>
<evidence type="ECO:0000256" key="3">
    <source>
        <dbReference type="ARBA" id="ARBA00022692"/>
    </source>
</evidence>
<dbReference type="InterPro" id="IPR001279">
    <property type="entry name" value="Metallo-B-lactamas"/>
</dbReference>
<proteinExistence type="predicted"/>
<feature type="transmembrane region" description="Helical" evidence="6">
    <location>
        <begin position="21"/>
        <end position="48"/>
    </location>
</feature>
<protein>
    <submittedName>
        <fullName evidence="8">ComEC family protein</fullName>
    </submittedName>
</protein>
<organism evidence="8 9">
    <name type="scientific">Serratia fonticola</name>
    <dbReference type="NCBI Taxonomy" id="47917"/>
    <lineage>
        <taxon>Bacteria</taxon>
        <taxon>Pseudomonadati</taxon>
        <taxon>Pseudomonadota</taxon>
        <taxon>Gammaproteobacteria</taxon>
        <taxon>Enterobacterales</taxon>
        <taxon>Yersiniaceae</taxon>
        <taxon>Serratia</taxon>
    </lineage>
</organism>
<comment type="caution">
    <text evidence="8">The sequence shown here is derived from an EMBL/GenBank/DDBJ whole genome shotgun (WGS) entry which is preliminary data.</text>
</comment>
<name>A0AAJ1YD32_SERFO</name>